<dbReference type="InterPro" id="IPR047216">
    <property type="entry name" value="Endonuclease_DUF559_bact"/>
</dbReference>
<comment type="caution">
    <text evidence="2">The sequence shown here is derived from an EMBL/GenBank/DDBJ whole genome shotgun (WGS) entry which is preliminary data.</text>
</comment>
<evidence type="ECO:0000313" key="2">
    <source>
        <dbReference type="EMBL" id="PTQ88026.1"/>
    </source>
</evidence>
<dbReference type="SUPFAM" id="SSF52980">
    <property type="entry name" value="Restriction endonuclease-like"/>
    <property type="match status" value="1"/>
</dbReference>
<gene>
    <name evidence="2" type="ORF">C8R28_100225</name>
</gene>
<accession>A0A2T5IVV5</accession>
<evidence type="ECO:0000313" key="3">
    <source>
        <dbReference type="Proteomes" id="UP000244110"/>
    </source>
</evidence>
<keyword evidence="2" id="KW-0540">Nuclease</keyword>
<dbReference type="InterPro" id="IPR011335">
    <property type="entry name" value="Restrct_endonuc-II-like"/>
</dbReference>
<dbReference type="PANTHER" id="PTHR38590">
    <property type="entry name" value="BLL0828 PROTEIN"/>
    <property type="match status" value="1"/>
</dbReference>
<proteinExistence type="predicted"/>
<dbReference type="AlphaFoldDB" id="A0A2T5IVV5"/>
<dbReference type="GO" id="GO:0004519">
    <property type="term" value="F:endonuclease activity"/>
    <property type="evidence" value="ECO:0007669"/>
    <property type="project" value="UniProtKB-KW"/>
</dbReference>
<dbReference type="PANTHER" id="PTHR38590:SF1">
    <property type="entry name" value="BLL0828 PROTEIN"/>
    <property type="match status" value="1"/>
</dbReference>
<organism evidence="2 3">
    <name type="scientific">Nitrosomonas ureae</name>
    <dbReference type="NCBI Taxonomy" id="44577"/>
    <lineage>
        <taxon>Bacteria</taxon>
        <taxon>Pseudomonadati</taxon>
        <taxon>Pseudomonadota</taxon>
        <taxon>Betaproteobacteria</taxon>
        <taxon>Nitrosomonadales</taxon>
        <taxon>Nitrosomonadaceae</taxon>
        <taxon>Nitrosomonas</taxon>
    </lineage>
</organism>
<name>A0A2T5IVV5_9PROT</name>
<evidence type="ECO:0000259" key="1">
    <source>
        <dbReference type="Pfam" id="PF04480"/>
    </source>
</evidence>
<reference evidence="2 3" key="1">
    <citation type="submission" date="2018-04" db="EMBL/GenBank/DDBJ databases">
        <title>Active sludge and wastewater microbial communities from Klosterneuburg, Austria.</title>
        <authorList>
            <person name="Wagner M."/>
        </authorList>
    </citation>
    <scope>NUCLEOTIDE SEQUENCE [LARGE SCALE GENOMIC DNA]</scope>
    <source>
        <strain evidence="2 3">Nm4</strain>
    </source>
</reference>
<keyword evidence="2" id="KW-0255">Endonuclease</keyword>
<sequence>MQPYKPTLKPFARNLRSNLTDAEQRLWSKLRRKQILGVQFYRQKPLANYIVDFYCAAANLVIELDGSQHFEPDHQASDSERDRILELLGLRVLRFDNRQVMQELDAVMRVVFEAVEKGVLLIPPSPPGIPPSPPFSKGGGV</sequence>
<dbReference type="Pfam" id="PF04480">
    <property type="entry name" value="DUF559"/>
    <property type="match status" value="1"/>
</dbReference>
<keyword evidence="2" id="KW-0378">Hydrolase</keyword>
<dbReference type="Proteomes" id="UP000244110">
    <property type="component" value="Unassembled WGS sequence"/>
</dbReference>
<dbReference type="RefSeq" id="WP_107785990.1">
    <property type="nucleotide sequence ID" value="NZ_QAOL01000002.1"/>
</dbReference>
<dbReference type="Gene3D" id="3.40.960.10">
    <property type="entry name" value="VSR Endonuclease"/>
    <property type="match status" value="1"/>
</dbReference>
<feature type="domain" description="DUF559" evidence="1">
    <location>
        <begin position="9"/>
        <end position="115"/>
    </location>
</feature>
<protein>
    <submittedName>
        <fullName evidence="2">Very-short-patch-repair endonuclease</fullName>
    </submittedName>
</protein>
<dbReference type="InterPro" id="IPR007569">
    <property type="entry name" value="DUF559"/>
</dbReference>
<dbReference type="EMBL" id="QAOL01000002">
    <property type="protein sequence ID" value="PTQ88026.1"/>
    <property type="molecule type" value="Genomic_DNA"/>
</dbReference>
<dbReference type="CDD" id="cd01038">
    <property type="entry name" value="Endonuclease_DUF559"/>
    <property type="match status" value="1"/>
</dbReference>